<feature type="domain" description="Major facilitator superfamily (MFS) profile" evidence="8">
    <location>
        <begin position="13"/>
        <end position="422"/>
    </location>
</feature>
<evidence type="ECO:0000256" key="6">
    <source>
        <dbReference type="ARBA" id="ARBA00023136"/>
    </source>
</evidence>
<dbReference type="FunFam" id="1.20.1250.20:FF:000001">
    <property type="entry name" value="Dicarboxylate MFS transporter"/>
    <property type="match status" value="1"/>
</dbReference>
<dbReference type="Gene3D" id="1.20.1250.20">
    <property type="entry name" value="MFS general substrate transporter like domains"/>
    <property type="match status" value="2"/>
</dbReference>
<dbReference type="PANTHER" id="PTHR43045">
    <property type="entry name" value="SHIKIMATE TRANSPORTER"/>
    <property type="match status" value="1"/>
</dbReference>
<dbReference type="CDD" id="cd17369">
    <property type="entry name" value="MFS_ShiA_like"/>
    <property type="match status" value="1"/>
</dbReference>
<gene>
    <name evidence="9" type="ORF">GA0061102_100289</name>
</gene>
<comment type="subcellular location">
    <subcellularLocation>
        <location evidence="1">Cell membrane</location>
        <topology evidence="1">Multi-pass membrane protein</topology>
    </subcellularLocation>
</comment>
<dbReference type="AlphaFoldDB" id="A0A1C3U7A2"/>
<feature type="transmembrane region" description="Helical" evidence="7">
    <location>
        <begin position="185"/>
        <end position="204"/>
    </location>
</feature>
<reference evidence="10" key="1">
    <citation type="submission" date="2016-08" db="EMBL/GenBank/DDBJ databases">
        <authorList>
            <person name="Varghese N."/>
            <person name="Submissions Spin"/>
        </authorList>
    </citation>
    <scope>NUCLEOTIDE SEQUENCE [LARGE SCALE GENOMIC DNA]</scope>
    <source>
        <strain evidence="10">HAMBI 2971</strain>
    </source>
</reference>
<dbReference type="InterPro" id="IPR036259">
    <property type="entry name" value="MFS_trans_sf"/>
</dbReference>
<feature type="transmembrane region" description="Helical" evidence="7">
    <location>
        <begin position="328"/>
        <end position="355"/>
    </location>
</feature>
<feature type="transmembrane region" description="Helical" evidence="7">
    <location>
        <begin position="367"/>
        <end position="389"/>
    </location>
</feature>
<feature type="transmembrane region" description="Helical" evidence="7">
    <location>
        <begin position="113"/>
        <end position="130"/>
    </location>
</feature>
<protein>
    <submittedName>
        <fullName evidence="9">Na+/melibiose symporter</fullName>
    </submittedName>
</protein>
<feature type="transmembrane region" description="Helical" evidence="7">
    <location>
        <begin position="242"/>
        <end position="263"/>
    </location>
</feature>
<dbReference type="SUPFAM" id="SSF103473">
    <property type="entry name" value="MFS general substrate transporter"/>
    <property type="match status" value="1"/>
</dbReference>
<evidence type="ECO:0000256" key="2">
    <source>
        <dbReference type="ARBA" id="ARBA00022448"/>
    </source>
</evidence>
<feature type="transmembrane region" description="Helical" evidence="7">
    <location>
        <begin position="28"/>
        <end position="46"/>
    </location>
</feature>
<dbReference type="RefSeq" id="WP_092844234.1">
    <property type="nucleotide sequence ID" value="NZ_FMAH01000002.1"/>
</dbReference>
<evidence type="ECO:0000313" key="10">
    <source>
        <dbReference type="Proteomes" id="UP000199435"/>
    </source>
</evidence>
<sequence>MKTPVEYKTPKRAALASWLGSAVEYYDFFVYGTAAALIFPKIFFSAEDPQTAAIASFATFGVAYIMRPLGAVILGHVGDKFGRKKVLTFTLLLMGFSTFIIGCLPTYGQAGILAPILLVLARLLQGISAAGEQAGASSMTLEHAPENRRAFFTSFTLSGTQAGLILATLVFIPLGKLDEAALMSWGWRIPFFLSFVVVIVGFWVRRTLAETPAFLEETKKGEVAKLPLVSLITNYWADVLRIVFAALISVVSTIFSVFTLSYAVNTMHIDRSVMLTVLVLANIVALGAIPAWAILADRIGRKPVFISGAIGCAILIWPYIWAISHNNIALVFVLGILLSGVVYSASNGVWPALYAEMFNTRVRLSGMAVGTQIGFALGGFAPTISAALMGSGPMGWIPVAAFTSITALIAAVSAATATETYKTPIDQLGRDGRSFAAAGRHADRAI</sequence>
<feature type="transmembrane region" description="Helical" evidence="7">
    <location>
        <begin position="275"/>
        <end position="296"/>
    </location>
</feature>
<dbReference type="OrthoDB" id="9783227at2"/>
<keyword evidence="3" id="KW-1003">Cell membrane</keyword>
<feature type="transmembrane region" description="Helical" evidence="7">
    <location>
        <begin position="52"/>
        <end position="74"/>
    </location>
</feature>
<dbReference type="InterPro" id="IPR020846">
    <property type="entry name" value="MFS_dom"/>
</dbReference>
<keyword evidence="2" id="KW-0813">Transport</keyword>
<dbReference type="GO" id="GO:0022857">
    <property type="term" value="F:transmembrane transporter activity"/>
    <property type="evidence" value="ECO:0007669"/>
    <property type="project" value="InterPro"/>
</dbReference>
<dbReference type="Proteomes" id="UP000199435">
    <property type="component" value="Unassembled WGS sequence"/>
</dbReference>
<evidence type="ECO:0000259" key="8">
    <source>
        <dbReference type="PROSITE" id="PS50850"/>
    </source>
</evidence>
<evidence type="ECO:0000256" key="1">
    <source>
        <dbReference type="ARBA" id="ARBA00004651"/>
    </source>
</evidence>
<evidence type="ECO:0000313" key="9">
    <source>
        <dbReference type="EMBL" id="SCB11350.1"/>
    </source>
</evidence>
<feature type="transmembrane region" description="Helical" evidence="7">
    <location>
        <begin position="303"/>
        <end position="322"/>
    </location>
</feature>
<evidence type="ECO:0000256" key="7">
    <source>
        <dbReference type="SAM" id="Phobius"/>
    </source>
</evidence>
<feature type="transmembrane region" description="Helical" evidence="7">
    <location>
        <begin position="86"/>
        <end position="107"/>
    </location>
</feature>
<keyword evidence="10" id="KW-1185">Reference proteome</keyword>
<dbReference type="GO" id="GO:0005886">
    <property type="term" value="C:plasma membrane"/>
    <property type="evidence" value="ECO:0007669"/>
    <property type="project" value="UniProtKB-SubCell"/>
</dbReference>
<feature type="transmembrane region" description="Helical" evidence="7">
    <location>
        <begin position="395"/>
        <end position="417"/>
    </location>
</feature>
<evidence type="ECO:0000256" key="3">
    <source>
        <dbReference type="ARBA" id="ARBA00022475"/>
    </source>
</evidence>
<name>A0A1C3U7A2_9HYPH</name>
<keyword evidence="6 7" id="KW-0472">Membrane</keyword>
<organism evidence="9 10">
    <name type="scientific">Rhizobium miluonense</name>
    <dbReference type="NCBI Taxonomy" id="411945"/>
    <lineage>
        <taxon>Bacteria</taxon>
        <taxon>Pseudomonadati</taxon>
        <taxon>Pseudomonadota</taxon>
        <taxon>Alphaproteobacteria</taxon>
        <taxon>Hyphomicrobiales</taxon>
        <taxon>Rhizobiaceae</taxon>
        <taxon>Rhizobium/Agrobacterium group</taxon>
        <taxon>Rhizobium</taxon>
    </lineage>
</organism>
<dbReference type="STRING" id="411945.GA0061102_100289"/>
<keyword evidence="4 7" id="KW-0812">Transmembrane</keyword>
<dbReference type="PANTHER" id="PTHR43045:SF1">
    <property type="entry name" value="SHIKIMATE TRANSPORTER"/>
    <property type="match status" value="1"/>
</dbReference>
<dbReference type="InterPro" id="IPR005828">
    <property type="entry name" value="MFS_sugar_transport-like"/>
</dbReference>
<dbReference type="Pfam" id="PF00083">
    <property type="entry name" value="Sugar_tr"/>
    <property type="match status" value="2"/>
</dbReference>
<evidence type="ECO:0000256" key="4">
    <source>
        <dbReference type="ARBA" id="ARBA00022692"/>
    </source>
</evidence>
<feature type="transmembrane region" description="Helical" evidence="7">
    <location>
        <begin position="151"/>
        <end position="173"/>
    </location>
</feature>
<evidence type="ECO:0000256" key="5">
    <source>
        <dbReference type="ARBA" id="ARBA00022989"/>
    </source>
</evidence>
<dbReference type="PROSITE" id="PS50850">
    <property type="entry name" value="MFS"/>
    <property type="match status" value="1"/>
</dbReference>
<keyword evidence="5 7" id="KW-1133">Transmembrane helix</keyword>
<proteinExistence type="predicted"/>
<accession>A0A1C3U7A2</accession>
<dbReference type="EMBL" id="FMAH01000002">
    <property type="protein sequence ID" value="SCB11350.1"/>
    <property type="molecule type" value="Genomic_DNA"/>
</dbReference>